<organism evidence="2 3">
    <name type="scientific">Adiantum capillus-veneris</name>
    <name type="common">Maidenhair fern</name>
    <dbReference type="NCBI Taxonomy" id="13818"/>
    <lineage>
        <taxon>Eukaryota</taxon>
        <taxon>Viridiplantae</taxon>
        <taxon>Streptophyta</taxon>
        <taxon>Embryophyta</taxon>
        <taxon>Tracheophyta</taxon>
        <taxon>Polypodiopsida</taxon>
        <taxon>Polypodiidae</taxon>
        <taxon>Polypodiales</taxon>
        <taxon>Pteridineae</taxon>
        <taxon>Pteridaceae</taxon>
        <taxon>Vittarioideae</taxon>
        <taxon>Adiantum</taxon>
    </lineage>
</organism>
<comment type="caution">
    <text evidence="2">The sequence shown here is derived from an EMBL/GenBank/DDBJ whole genome shotgun (WGS) entry which is preliminary data.</text>
</comment>
<sequence>MHSDDDDDGDDDNEDAKSINFIHSSISSLSSSFSNKKHVEGNPKYGSKSKSNDEYDDIY</sequence>
<evidence type="ECO:0000256" key="1">
    <source>
        <dbReference type="SAM" id="MobiDB-lite"/>
    </source>
</evidence>
<dbReference type="EMBL" id="JABFUD020000017">
    <property type="protein sequence ID" value="KAI5066849.1"/>
    <property type="molecule type" value="Genomic_DNA"/>
</dbReference>
<dbReference type="Proteomes" id="UP000886520">
    <property type="component" value="Chromosome 17"/>
</dbReference>
<accession>A0A9D4Z9M8</accession>
<name>A0A9D4Z9M8_ADICA</name>
<protein>
    <submittedName>
        <fullName evidence="2">Uncharacterized protein</fullName>
    </submittedName>
</protein>
<evidence type="ECO:0000313" key="3">
    <source>
        <dbReference type="Proteomes" id="UP000886520"/>
    </source>
</evidence>
<feature type="region of interest" description="Disordered" evidence="1">
    <location>
        <begin position="28"/>
        <end position="59"/>
    </location>
</feature>
<keyword evidence="3" id="KW-1185">Reference proteome</keyword>
<evidence type="ECO:0000313" key="2">
    <source>
        <dbReference type="EMBL" id="KAI5066849.1"/>
    </source>
</evidence>
<dbReference type="AlphaFoldDB" id="A0A9D4Z9M8"/>
<proteinExistence type="predicted"/>
<gene>
    <name evidence="2" type="ORF">GOP47_0017377</name>
</gene>
<reference evidence="2" key="1">
    <citation type="submission" date="2021-01" db="EMBL/GenBank/DDBJ databases">
        <title>Adiantum capillus-veneris genome.</title>
        <authorList>
            <person name="Fang Y."/>
            <person name="Liao Q."/>
        </authorList>
    </citation>
    <scope>NUCLEOTIDE SEQUENCE</scope>
    <source>
        <strain evidence="2">H3</strain>
        <tissue evidence="2">Leaf</tissue>
    </source>
</reference>